<name>A0A937JZF5_9BACT</name>
<evidence type="ECO:0000259" key="4">
    <source>
        <dbReference type="SMART" id="SM00642"/>
    </source>
</evidence>
<feature type="domain" description="Glycosyl hydrolase family 13 catalytic" evidence="4">
    <location>
        <begin position="41"/>
        <end position="453"/>
    </location>
</feature>
<dbReference type="EC" id="3.2.1.1" evidence="3"/>
<dbReference type="GO" id="GO:0009313">
    <property type="term" value="P:oligosaccharide catabolic process"/>
    <property type="evidence" value="ECO:0007669"/>
    <property type="project" value="TreeGrafter"/>
</dbReference>
<evidence type="ECO:0000256" key="1">
    <source>
        <dbReference type="ARBA" id="ARBA00008061"/>
    </source>
</evidence>
<reference evidence="5" key="1">
    <citation type="submission" date="2021-01" db="EMBL/GenBank/DDBJ databases">
        <title>Fulvivirga kasyanovii gen. nov., sp nov., a novel member of the phylum Bacteroidetes isolated from seawater in a mussel farm.</title>
        <authorList>
            <person name="Zhao L.-H."/>
            <person name="Wang Z.-J."/>
        </authorList>
    </citation>
    <scope>NUCLEOTIDE SEQUENCE</scope>
    <source>
        <strain evidence="5">2943</strain>
    </source>
</reference>
<dbReference type="EMBL" id="JAESIY010000007">
    <property type="protein sequence ID" value="MBL3657353.1"/>
    <property type="molecule type" value="Genomic_DNA"/>
</dbReference>
<keyword evidence="3" id="KW-0378">Hydrolase</keyword>
<proteinExistence type="inferred from homology"/>
<dbReference type="SUPFAM" id="SSF51445">
    <property type="entry name" value="(Trans)glycosidases"/>
    <property type="match status" value="1"/>
</dbReference>
<dbReference type="SMART" id="SM00642">
    <property type="entry name" value="Aamy"/>
    <property type="match status" value="1"/>
</dbReference>
<evidence type="ECO:0000256" key="3">
    <source>
        <dbReference type="RuleBase" id="RU361134"/>
    </source>
</evidence>
<dbReference type="InterPro" id="IPR017853">
    <property type="entry name" value="GH"/>
</dbReference>
<dbReference type="AlphaFoldDB" id="A0A937JZF5"/>
<evidence type="ECO:0000313" key="5">
    <source>
        <dbReference type="EMBL" id="MBL3657353.1"/>
    </source>
</evidence>
<accession>A0A937JZF5</accession>
<comment type="caution">
    <text evidence="5">The sequence shown here is derived from an EMBL/GenBank/DDBJ whole genome shotgun (WGS) entry which is preliminary data.</text>
</comment>
<dbReference type="InterPro" id="IPR045857">
    <property type="entry name" value="O16G_dom_2"/>
</dbReference>
<dbReference type="PANTHER" id="PTHR10357:SF179">
    <property type="entry name" value="NEUTRAL AND BASIC AMINO ACID TRANSPORT PROTEIN RBAT"/>
    <property type="match status" value="1"/>
</dbReference>
<evidence type="ECO:0000256" key="2">
    <source>
        <dbReference type="RuleBase" id="RU003615"/>
    </source>
</evidence>
<keyword evidence="3" id="KW-0119">Carbohydrate metabolism</keyword>
<dbReference type="PANTHER" id="PTHR10357">
    <property type="entry name" value="ALPHA-AMYLASE FAMILY MEMBER"/>
    <property type="match status" value="1"/>
</dbReference>
<comment type="catalytic activity">
    <reaction evidence="3">
        <text>Endohydrolysis of (1-&gt;4)-alpha-D-glucosidic linkages in polysaccharides containing three or more (1-&gt;4)-alpha-linked D-glucose units.</text>
        <dbReference type="EC" id="3.2.1.1"/>
    </reaction>
</comment>
<sequence>MLRTIFLISFAILFCLIEGCKPMEKEKELISSWPEHGITYEIFVQSFCDSNEDGKGDIKGMESKLPYLQGFGVEAVWLMPIMPSPSYHKYDVTDYKNIHPDYGTLDDFKHFVDSAHAHNIKVVIDLIINHTSSQHPWFQEAIKGGDNPYRDYFVWADKDSIAEEISKKETSFDSDNITQWHAVNEDTTAEHYYGFFTGEMPDLNYDNPKVREEVYEIGRFWLEEVGVDGFRLDAAKHIYPDDRAEDSHAFWEEFKGEMQKVKPEVYLVGEVWANTETQAPYAKGFSSLFNFDLAYSILKSIEEGVDGAAFVAGNGLEMDLDKSLVERFKENNEALQKVNPDFIVATFLSNHDQNRVMSVLEDDEQKAAVAASILFTLPGAPYLYYGEEIGMKGMKPDPNIREAFLWDKKASDNCRTSWIKAEYSTDKTVKPLSTQKEDPHSLFNHYKEMIRLRRTNEVLTKGNIEYVQMNNKSLISFLRILGDNELLVIHNISSEDQQIDQEILKDKSLYFSSAEWKSGDPIAPYTTIIFN</sequence>
<organism evidence="5 6">
    <name type="scientific">Fulvivirga sediminis</name>
    <dbReference type="NCBI Taxonomy" id="2803949"/>
    <lineage>
        <taxon>Bacteria</taxon>
        <taxon>Pseudomonadati</taxon>
        <taxon>Bacteroidota</taxon>
        <taxon>Cytophagia</taxon>
        <taxon>Cytophagales</taxon>
        <taxon>Fulvivirgaceae</taxon>
        <taxon>Fulvivirga</taxon>
    </lineage>
</organism>
<dbReference type="Gene3D" id="3.20.20.80">
    <property type="entry name" value="Glycosidases"/>
    <property type="match status" value="1"/>
</dbReference>
<keyword evidence="6" id="KW-1185">Reference proteome</keyword>
<evidence type="ECO:0000313" key="6">
    <source>
        <dbReference type="Proteomes" id="UP000659388"/>
    </source>
</evidence>
<comment type="similarity">
    <text evidence="1 2">Belongs to the glycosyl hydrolase 13 family.</text>
</comment>
<dbReference type="GO" id="GO:0004556">
    <property type="term" value="F:alpha-amylase activity"/>
    <property type="evidence" value="ECO:0007669"/>
    <property type="project" value="UniProtKB-UniRule"/>
</dbReference>
<dbReference type="Pfam" id="PF00128">
    <property type="entry name" value="Alpha-amylase"/>
    <property type="match status" value="1"/>
</dbReference>
<dbReference type="InterPro" id="IPR006046">
    <property type="entry name" value="Alpha_amylase"/>
</dbReference>
<dbReference type="Proteomes" id="UP000659388">
    <property type="component" value="Unassembled WGS sequence"/>
</dbReference>
<dbReference type="InterPro" id="IPR006047">
    <property type="entry name" value="GH13_cat_dom"/>
</dbReference>
<dbReference type="Gene3D" id="3.90.400.10">
    <property type="entry name" value="Oligo-1,6-glucosidase, Domain 2"/>
    <property type="match status" value="1"/>
</dbReference>
<dbReference type="CDD" id="cd11316">
    <property type="entry name" value="AmyAc_bac2_AmyA"/>
    <property type="match status" value="1"/>
</dbReference>
<dbReference type="SUPFAM" id="SSF51011">
    <property type="entry name" value="Glycosyl hydrolase domain"/>
    <property type="match status" value="1"/>
</dbReference>
<gene>
    <name evidence="5" type="ORF">JL102_14495</name>
</gene>
<keyword evidence="3" id="KW-0326">Glycosidase</keyword>
<dbReference type="PRINTS" id="PR00110">
    <property type="entry name" value="ALPHAAMYLASE"/>
</dbReference>
<dbReference type="GO" id="GO:0043169">
    <property type="term" value="F:cation binding"/>
    <property type="evidence" value="ECO:0007669"/>
    <property type="project" value="InterPro"/>
</dbReference>
<protein>
    <recommendedName>
        <fullName evidence="3">Alpha-amylase</fullName>
        <ecNumber evidence="3">3.2.1.1</ecNumber>
    </recommendedName>
</protein>